<name>C7N262_SLAHD</name>
<dbReference type="AlphaFoldDB" id="C7N262"/>
<keyword evidence="2" id="KW-1185">Reference proteome</keyword>
<dbReference type="HOGENOM" id="CLU_546159_0_0_11"/>
<reference evidence="1 2" key="1">
    <citation type="journal article" date="2009" name="Stand. Genomic Sci.">
        <title>Complete genome sequence of Slackia heliotrinireducens type strain (RHS 1).</title>
        <authorList>
            <person name="Pukall R."/>
            <person name="Lapidus A."/>
            <person name="Nolan M."/>
            <person name="Copeland A."/>
            <person name="Glavina Del Rio T."/>
            <person name="Lucas S."/>
            <person name="Chen F."/>
            <person name="Tice H."/>
            <person name="Cheng J.F."/>
            <person name="Chertkov O."/>
            <person name="Bruce D."/>
            <person name="Goodwin L."/>
            <person name="Kuske C."/>
            <person name="Brettin T."/>
            <person name="Detter J.C."/>
            <person name="Han C."/>
            <person name="Pitluck S."/>
            <person name="Pati A."/>
            <person name="Mavrommatis K."/>
            <person name="Ivanova N."/>
            <person name="Ovchinnikova G."/>
            <person name="Chen A."/>
            <person name="Palaniappan K."/>
            <person name="Schneider S."/>
            <person name="Rohde M."/>
            <person name="Chain P."/>
            <person name="D'haeseleer P."/>
            <person name="Goker M."/>
            <person name="Bristow J."/>
            <person name="Eisen J.A."/>
            <person name="Markowitz V."/>
            <person name="Kyrpides N.C."/>
            <person name="Klenk H.P."/>
            <person name="Hugenholtz P."/>
        </authorList>
    </citation>
    <scope>NUCLEOTIDE SEQUENCE [LARGE SCALE GENOMIC DNA]</scope>
    <source>
        <strain evidence="2">ATCC 29202 / DSM 20476 / NCTC 11029 / RHS 1</strain>
    </source>
</reference>
<dbReference type="Proteomes" id="UP000002026">
    <property type="component" value="Chromosome"/>
</dbReference>
<evidence type="ECO:0000313" key="2">
    <source>
        <dbReference type="Proteomes" id="UP000002026"/>
    </source>
</evidence>
<evidence type="ECO:0000313" key="1">
    <source>
        <dbReference type="EMBL" id="ACV21368.1"/>
    </source>
</evidence>
<proteinExistence type="predicted"/>
<organism evidence="1 2">
    <name type="scientific">Slackia heliotrinireducens (strain ATCC 29202 / DSM 20476 / NCTC 11029 / RHS 1)</name>
    <name type="common">Peptococcus heliotrinreducens</name>
    <dbReference type="NCBI Taxonomy" id="471855"/>
    <lineage>
        <taxon>Bacteria</taxon>
        <taxon>Bacillati</taxon>
        <taxon>Actinomycetota</taxon>
        <taxon>Coriobacteriia</taxon>
        <taxon>Eggerthellales</taxon>
        <taxon>Eggerthellaceae</taxon>
        <taxon>Slackia</taxon>
    </lineage>
</organism>
<dbReference type="EMBL" id="CP001684">
    <property type="protein sequence ID" value="ACV21368.1"/>
    <property type="molecule type" value="Genomic_DNA"/>
</dbReference>
<dbReference type="eggNOG" id="ENOG502Z9UG">
    <property type="taxonomic scope" value="Bacteria"/>
</dbReference>
<dbReference type="KEGG" id="shi:Shel_03000"/>
<gene>
    <name evidence="1" type="ordered locus">Shel_03000</name>
</gene>
<sequence length="430" mass="47087">METTVVDARLDALESGYALDAQKIDAIVMAQMNNRPACYEDFLSETEIKDIAKRYNQALNKGVDCDALDYALSAACGLISGLVDVVFVGSPGEGLADKASDNMFDAAVVRFAKTIKDEKTGEQAWKPRLGNENSPASARGFLERQFKACYDQTTSKGVDHAVKNMTTKNHHAKSAAHYPDLIGLVASICNQFTDTSTFLDGKSGQIVIVPGAGKGVELKGETLPAKVFSGIANWFGHCMSDITGSSGSQGRGMGLPLPFWEFFDLCNFGKFTNDKGDWQSFATVMTQVYEQGYDVRHGVATTFPVTINELLVRAIYALKRHYVGGIPWTECVPSGDSPELQRMLTVGVGSMCLIDLGHATVTSWGNWVKFFGELNITAWARFGMQGARELQMAAERDTRNLLAINDDISEEWNRILERSRALLAEDNARL</sequence>
<accession>C7N262</accession>
<protein>
    <submittedName>
        <fullName evidence="1">Uncharacterized protein</fullName>
    </submittedName>
</protein>